<comment type="subcellular location">
    <subcellularLocation>
        <location evidence="1">Cell envelope</location>
    </subcellularLocation>
</comment>
<evidence type="ECO:0000256" key="3">
    <source>
        <dbReference type="ARBA" id="ARBA00022617"/>
    </source>
</evidence>
<dbReference type="EMBL" id="DYWI01000103">
    <property type="protein sequence ID" value="HJF65550.1"/>
    <property type="molecule type" value="Genomic_DNA"/>
</dbReference>
<sequence>MKNTKRLKALFAVVASIAVLAFVIAGCSPSGSSSSSSSSSSDLEAAFPNHTASVEAGEGEAGYHAALGQDCESCHTGDLKAEVATLAGYEDGSEPELTSSYYMDSQVCLDCHGGTWEELAKLTEDLGDYNPHDTLHGTIENCNECHKGHSEQVDLCSECHDNGGQEMKGIIGDVDASADAEAAAE</sequence>
<dbReference type="AlphaFoldDB" id="A0A9D3A1K5"/>
<keyword evidence="6" id="KW-0408">Iron</keyword>
<organism evidence="9 10">
    <name type="scientific">Slackia equolifaciens</name>
    <dbReference type="NCBI Taxonomy" id="498718"/>
    <lineage>
        <taxon>Bacteria</taxon>
        <taxon>Bacillati</taxon>
        <taxon>Actinomycetota</taxon>
        <taxon>Coriobacteriia</taxon>
        <taxon>Eggerthellales</taxon>
        <taxon>Eggerthellaceae</taxon>
        <taxon>Slackia</taxon>
    </lineage>
</organism>
<evidence type="ECO:0000313" key="10">
    <source>
        <dbReference type="Proteomes" id="UP000786989"/>
    </source>
</evidence>
<reference evidence="9" key="2">
    <citation type="submission" date="2021-09" db="EMBL/GenBank/DDBJ databases">
        <authorList>
            <person name="Gilroy R."/>
        </authorList>
    </citation>
    <scope>NUCLEOTIDE SEQUENCE</scope>
    <source>
        <strain evidence="9">ChiGjej6B6-11269</strain>
    </source>
</reference>
<dbReference type="SUPFAM" id="SSF48695">
    <property type="entry name" value="Multiheme cytochromes"/>
    <property type="match status" value="1"/>
</dbReference>
<dbReference type="InterPro" id="IPR036280">
    <property type="entry name" value="Multihaem_cyt_sf"/>
</dbReference>
<keyword evidence="2" id="KW-0813">Transport</keyword>
<name>A0A9D3A1K5_9ACTN</name>
<protein>
    <submittedName>
        <fullName evidence="9">Cytochrome c3 family protein</fullName>
    </submittedName>
</protein>
<dbReference type="Proteomes" id="UP000786989">
    <property type="component" value="Unassembled WGS sequence"/>
</dbReference>
<dbReference type="PROSITE" id="PS51257">
    <property type="entry name" value="PROKAR_LIPOPROTEIN"/>
    <property type="match status" value="1"/>
</dbReference>
<evidence type="ECO:0000313" key="9">
    <source>
        <dbReference type="EMBL" id="HJF65550.1"/>
    </source>
</evidence>
<keyword evidence="3" id="KW-0349">Heme</keyword>
<evidence type="ECO:0000256" key="6">
    <source>
        <dbReference type="ARBA" id="ARBA00023004"/>
    </source>
</evidence>
<feature type="signal peptide" evidence="7">
    <location>
        <begin position="1"/>
        <end position="21"/>
    </location>
</feature>
<evidence type="ECO:0000259" key="8">
    <source>
        <dbReference type="Pfam" id="PF14537"/>
    </source>
</evidence>
<evidence type="ECO:0000256" key="7">
    <source>
        <dbReference type="SAM" id="SignalP"/>
    </source>
</evidence>
<evidence type="ECO:0000256" key="4">
    <source>
        <dbReference type="ARBA" id="ARBA00022723"/>
    </source>
</evidence>
<proteinExistence type="predicted"/>
<evidence type="ECO:0000256" key="2">
    <source>
        <dbReference type="ARBA" id="ARBA00022448"/>
    </source>
</evidence>
<dbReference type="InterPro" id="IPR012286">
    <property type="entry name" value="Tetrahaem_cytochrome"/>
</dbReference>
<accession>A0A9D3A1K5</accession>
<dbReference type="GO" id="GO:0046872">
    <property type="term" value="F:metal ion binding"/>
    <property type="evidence" value="ECO:0007669"/>
    <property type="project" value="UniProtKB-KW"/>
</dbReference>
<dbReference type="Pfam" id="PF14537">
    <property type="entry name" value="Cytochrom_c3_2"/>
    <property type="match status" value="1"/>
</dbReference>
<gene>
    <name evidence="9" type="ORF">K8U77_05495</name>
</gene>
<keyword evidence="7" id="KW-0732">Signal</keyword>
<feature type="chain" id="PRO_5039329398" evidence="7">
    <location>
        <begin position="22"/>
        <end position="185"/>
    </location>
</feature>
<reference evidence="9" key="1">
    <citation type="journal article" date="2021" name="PeerJ">
        <title>Extensive microbial diversity within the chicken gut microbiome revealed by metagenomics and culture.</title>
        <authorList>
            <person name="Gilroy R."/>
            <person name="Ravi A."/>
            <person name="Getino M."/>
            <person name="Pursley I."/>
            <person name="Horton D.L."/>
            <person name="Alikhan N.F."/>
            <person name="Baker D."/>
            <person name="Gharbi K."/>
            <person name="Hall N."/>
            <person name="Watson M."/>
            <person name="Adriaenssens E.M."/>
            <person name="Foster-Nyarko E."/>
            <person name="Jarju S."/>
            <person name="Secka A."/>
            <person name="Antonio M."/>
            <person name="Oren A."/>
            <person name="Chaudhuri R.R."/>
            <person name="La Ragione R."/>
            <person name="Hildebrand F."/>
            <person name="Pallen M.J."/>
        </authorList>
    </citation>
    <scope>NUCLEOTIDE SEQUENCE</scope>
    <source>
        <strain evidence="9">ChiGjej6B6-11269</strain>
    </source>
</reference>
<keyword evidence="4" id="KW-0479">Metal-binding</keyword>
<comment type="caution">
    <text evidence="9">The sequence shown here is derived from an EMBL/GenBank/DDBJ whole genome shotgun (WGS) entry which is preliminary data.</text>
</comment>
<evidence type="ECO:0000256" key="1">
    <source>
        <dbReference type="ARBA" id="ARBA00004196"/>
    </source>
</evidence>
<dbReference type="Gene3D" id="1.10.1130.10">
    <property type="entry name" value="Flavocytochrome C3, Chain A"/>
    <property type="match status" value="1"/>
</dbReference>
<dbReference type="GO" id="GO:0030313">
    <property type="term" value="C:cell envelope"/>
    <property type="evidence" value="ECO:0007669"/>
    <property type="project" value="UniProtKB-SubCell"/>
</dbReference>
<feature type="domain" description="Tetrahaem cytochrome" evidence="8">
    <location>
        <begin position="64"/>
        <end position="161"/>
    </location>
</feature>
<evidence type="ECO:0000256" key="5">
    <source>
        <dbReference type="ARBA" id="ARBA00022982"/>
    </source>
</evidence>
<keyword evidence="5" id="KW-0249">Electron transport</keyword>